<evidence type="ECO:0000256" key="1">
    <source>
        <dbReference type="SAM" id="Phobius"/>
    </source>
</evidence>
<dbReference type="AlphaFoldDB" id="A0AAN9UF40"/>
<keyword evidence="1" id="KW-1133">Transmembrane helix</keyword>
<feature type="transmembrane region" description="Helical" evidence="1">
    <location>
        <begin position="20"/>
        <end position="41"/>
    </location>
</feature>
<name>A0AAN9UF40_9PEZI</name>
<dbReference type="Proteomes" id="UP001320420">
    <property type="component" value="Unassembled WGS sequence"/>
</dbReference>
<sequence length="468" mass="51953">MLVLGTDRKRKPHQPHQLPVRVVTSCILGFLLCYGATAAYLRSACYRDPSSIFFQPDLTRVLAYSSFRKAQAARYADQAAVLPPPTWANLTSAFTSASTSASTSWPAAAPNPDICVAIGSVSRNGFSYLKETVGSLLEGLDAIERQRVYLVVFLAHVNQSRHEEYGQPWLSNLADSLPTYSTLTDNPDTIRVISELEEDGGYDAHARKQKIDYSVQLTECARVNPSYIMTLEDDVIAMDGWYHRTMGALQSAAVKTEAMGRGRDGFLYLRIFYDGRLLGWNAEEWPSYIMASSSFLLVEALTVFLLRRCFVPVRKGLGRAMLVLIFGVCTPMVIGLFFAAGRNCMLPKKPGVHLMHKYGCCAQGYVFPQRQVTENVLPLYLDVQDSHAAVDTFIEDWANGHDGLKWAVTPVLIQHVGGKSTHGAGDQELGRLTDDMPFDYTFELNDPVQLAQEHQHAVLEINQGIGDE</sequence>
<organism evidence="2 3">
    <name type="scientific">Diatrype stigma</name>
    <dbReference type="NCBI Taxonomy" id="117547"/>
    <lineage>
        <taxon>Eukaryota</taxon>
        <taxon>Fungi</taxon>
        <taxon>Dikarya</taxon>
        <taxon>Ascomycota</taxon>
        <taxon>Pezizomycotina</taxon>
        <taxon>Sordariomycetes</taxon>
        <taxon>Xylariomycetidae</taxon>
        <taxon>Xylariales</taxon>
        <taxon>Diatrypaceae</taxon>
        <taxon>Diatrype</taxon>
    </lineage>
</organism>
<proteinExistence type="predicted"/>
<dbReference type="GO" id="GO:0016757">
    <property type="term" value="F:glycosyltransferase activity"/>
    <property type="evidence" value="ECO:0007669"/>
    <property type="project" value="InterPro"/>
</dbReference>
<evidence type="ECO:0008006" key="4">
    <source>
        <dbReference type="Google" id="ProtNLM"/>
    </source>
</evidence>
<evidence type="ECO:0000313" key="2">
    <source>
        <dbReference type="EMBL" id="KAK7746557.1"/>
    </source>
</evidence>
<feature type="transmembrane region" description="Helical" evidence="1">
    <location>
        <begin position="318"/>
        <end position="340"/>
    </location>
</feature>
<gene>
    <name evidence="2" type="ORF">SLS62_009354</name>
</gene>
<dbReference type="InterPro" id="IPR029675">
    <property type="entry name" value="PGAP4"/>
</dbReference>
<dbReference type="PANTHER" id="PTHR31410">
    <property type="entry name" value="TRANSMEMBRANE PROTEIN 246"/>
    <property type="match status" value="1"/>
</dbReference>
<dbReference type="PANTHER" id="PTHR31410:SF1">
    <property type="entry name" value="POST-GPI ATTACHMENT TO PROTEINS FACTOR 4"/>
    <property type="match status" value="1"/>
</dbReference>
<dbReference type="EMBL" id="JAKJXP020000097">
    <property type="protein sequence ID" value="KAK7746557.1"/>
    <property type="molecule type" value="Genomic_DNA"/>
</dbReference>
<keyword evidence="1" id="KW-0472">Membrane</keyword>
<protein>
    <recommendedName>
        <fullName evidence="4">Integral membrane protein</fullName>
    </recommendedName>
</protein>
<dbReference type="CDD" id="cd22189">
    <property type="entry name" value="PGAP4-like_fungal"/>
    <property type="match status" value="1"/>
</dbReference>
<dbReference type="GO" id="GO:0006506">
    <property type="term" value="P:GPI anchor biosynthetic process"/>
    <property type="evidence" value="ECO:0007669"/>
    <property type="project" value="InterPro"/>
</dbReference>
<reference evidence="2 3" key="1">
    <citation type="submission" date="2024-02" db="EMBL/GenBank/DDBJ databases">
        <title>De novo assembly and annotation of 12 fungi associated with fruit tree decline syndrome in Ontario, Canada.</title>
        <authorList>
            <person name="Sulman M."/>
            <person name="Ellouze W."/>
            <person name="Ilyukhin E."/>
        </authorList>
    </citation>
    <scope>NUCLEOTIDE SEQUENCE [LARGE SCALE GENOMIC DNA]</scope>
    <source>
        <strain evidence="2 3">M11/M66-122</strain>
    </source>
</reference>
<dbReference type="GO" id="GO:0000139">
    <property type="term" value="C:Golgi membrane"/>
    <property type="evidence" value="ECO:0007669"/>
    <property type="project" value="InterPro"/>
</dbReference>
<keyword evidence="1" id="KW-0812">Transmembrane</keyword>
<comment type="caution">
    <text evidence="2">The sequence shown here is derived from an EMBL/GenBank/DDBJ whole genome shotgun (WGS) entry which is preliminary data.</text>
</comment>
<keyword evidence="3" id="KW-1185">Reference proteome</keyword>
<evidence type="ECO:0000313" key="3">
    <source>
        <dbReference type="Proteomes" id="UP001320420"/>
    </source>
</evidence>
<accession>A0AAN9UF40</accession>